<keyword evidence="2" id="KW-0812">Transmembrane</keyword>
<proteinExistence type="predicted"/>
<organism evidence="5 6">
    <name type="scientific">Saccharophagus degradans</name>
    <dbReference type="NCBI Taxonomy" id="86304"/>
    <lineage>
        <taxon>Bacteria</taxon>
        <taxon>Pseudomonadati</taxon>
        <taxon>Pseudomonadota</taxon>
        <taxon>Gammaproteobacteria</taxon>
        <taxon>Cellvibrionales</taxon>
        <taxon>Cellvibrionaceae</taxon>
        <taxon>Saccharophagus</taxon>
    </lineage>
</organism>
<gene>
    <name evidence="5" type="primary">cobN</name>
    <name evidence="5" type="ORF">Q4521_16135</name>
</gene>
<dbReference type="PANTHER" id="PTHR44119:SF4">
    <property type="entry name" value="AEROBIC COBALTOCHELATASE SUBUNIT COBN"/>
    <property type="match status" value="1"/>
</dbReference>
<evidence type="ECO:0000313" key="6">
    <source>
        <dbReference type="Proteomes" id="UP001169760"/>
    </source>
</evidence>
<evidence type="ECO:0000259" key="4">
    <source>
        <dbReference type="Pfam" id="PF02514"/>
    </source>
</evidence>
<keyword evidence="5" id="KW-0436">Ligase</keyword>
<dbReference type="EC" id="6.6.1.2" evidence="5"/>
<dbReference type="PANTHER" id="PTHR44119">
    <property type="entry name" value="MAGNESIUM-CHELATASE SUBUNIT CHLH, CHLOROPLASTIC"/>
    <property type="match status" value="1"/>
</dbReference>
<keyword evidence="2" id="KW-1133">Transmembrane helix</keyword>
<feature type="signal peptide" evidence="3">
    <location>
        <begin position="1"/>
        <end position="24"/>
    </location>
</feature>
<feature type="domain" description="CobN/magnesium chelatase" evidence="4">
    <location>
        <begin position="133"/>
        <end position="1232"/>
    </location>
</feature>
<dbReference type="Proteomes" id="UP001169760">
    <property type="component" value="Unassembled WGS sequence"/>
</dbReference>
<protein>
    <submittedName>
        <fullName evidence="5">Cobaltochelatase subunit CobN</fullName>
        <ecNumber evidence="5">6.6.1.2</ecNumber>
    </submittedName>
</protein>
<feature type="chain" id="PRO_5043588878" evidence="3">
    <location>
        <begin position="25"/>
        <end position="1349"/>
    </location>
</feature>
<evidence type="ECO:0000313" key="5">
    <source>
        <dbReference type="EMBL" id="MDO6424014.1"/>
    </source>
</evidence>
<feature type="transmembrane region" description="Helical" evidence="2">
    <location>
        <begin position="1318"/>
        <end position="1336"/>
    </location>
</feature>
<accession>A0AAW7X980</accession>
<name>A0AAW7X980_9GAMM</name>
<dbReference type="GO" id="GO:0051116">
    <property type="term" value="F:cobaltochelatase activity"/>
    <property type="evidence" value="ECO:0007669"/>
    <property type="project" value="UniProtKB-EC"/>
</dbReference>
<keyword evidence="3" id="KW-0732">Signal</keyword>
<dbReference type="EMBL" id="JAUOPB010000012">
    <property type="protein sequence ID" value="MDO6424014.1"/>
    <property type="molecule type" value="Genomic_DNA"/>
</dbReference>
<evidence type="ECO:0000256" key="2">
    <source>
        <dbReference type="SAM" id="Phobius"/>
    </source>
</evidence>
<dbReference type="RefSeq" id="WP_303493514.1">
    <property type="nucleotide sequence ID" value="NZ_JAUOPB010000012.1"/>
</dbReference>
<comment type="caution">
    <text evidence="5">The sequence shown here is derived from an EMBL/GenBank/DDBJ whole genome shotgun (WGS) entry which is preliminary data.</text>
</comment>
<keyword evidence="2" id="KW-0472">Membrane</keyword>
<feature type="region of interest" description="Disordered" evidence="1">
    <location>
        <begin position="724"/>
        <end position="744"/>
    </location>
</feature>
<evidence type="ECO:0000256" key="1">
    <source>
        <dbReference type="SAM" id="MobiDB-lite"/>
    </source>
</evidence>
<reference evidence="5" key="1">
    <citation type="submission" date="2023-07" db="EMBL/GenBank/DDBJ databases">
        <title>Genome content predicts the carbon catabolic preferences of heterotrophic bacteria.</title>
        <authorList>
            <person name="Gralka M."/>
        </authorList>
    </citation>
    <scope>NUCLEOTIDE SEQUENCE</scope>
    <source>
        <strain evidence="5">I3M17_2</strain>
    </source>
</reference>
<dbReference type="Pfam" id="PF02514">
    <property type="entry name" value="CobN-Mg_chel"/>
    <property type="match status" value="1"/>
</dbReference>
<feature type="compositionally biased region" description="Basic and acidic residues" evidence="1">
    <location>
        <begin position="724"/>
        <end position="739"/>
    </location>
</feature>
<evidence type="ECO:0000256" key="3">
    <source>
        <dbReference type="SAM" id="SignalP"/>
    </source>
</evidence>
<dbReference type="InterPro" id="IPR003672">
    <property type="entry name" value="CobN/Mg_chltase"/>
</dbReference>
<sequence length="1349" mass="151780">MKYFRYLLTSACFALVLFCNQAYTQESSRALFVSGSHSSKAKVNLFERYATEQNIVVDYVSARELDDMQQAKAKFEQYDIVLFSSVSRRDSERSFQKYAPIVAEVGTRFIALGWMDNPGLNKQIKEADALWLYNYFDNGGIDNLDRMARFMRQVVFSGEVNTVAEPIIYPDLGIYHFDAEQKVFANLTEYLAWKKPQLSSNKPKVGVLFQRAQIEAGNTELVDRTIAQLEAKGAIAVPFFFSLRPGQGDYADLITQNDETFIDLIISFRSIHWASERKKEFEKWGVPVMQALTYLDGNTQHWEKSSQGISANMSPFQLVLPESAGVVDPWIVAANNRETEQTEIIDYQFDHLINKALKVAALKYTPNSDKKLTVMVWGNRDVGASFLNIPQSLGSITTHLSKAGYDVKPENDTFFSSRIDRILDPFYRSYELDSLLDDDLAELMPLEEYLAWFNLLPAHVAAPINEYWGEAENNFMVVSIKGKKYFVLPRIRVGNMLVMRQPPRADNDEEDKRIYHKGTIPMNHYYLAAYFYARQYWGSHAIVHLGTHGSHEYLPGKERGLSLYDQGNLAAWDTPIVYPFIVDDVGEAMQTKRRGRATVIAHMTPPFAAAGLHGDIADLHELMHQYKSMDTGGVKEKTAKQIKEMCVELNLCADMGWDAAKMDTDFAMFIEELHSYMEDLATQNQPLGLHTFGEHAERRLLVSTLIQMLGREFVELAADIERSDHHDEHDHHHTDHSEGIEGNGRDVVNVYGEGSHVHEGEDSSLALEKLIGFSTIQTYVIEGQSAKALPEALQPFIATAREHYEALTDISELENLERFLAGEFVSVKNGGDPIRNPASIPTGLNLYGFDPARVPTPAAYEQGRELTEQLIADYYAKHGRYPDKLAFSLWSMETMRHYGVLESQVLAAMGMKPVWSPDGRVTGTEIIPAGELKRPRVDVVLSATGLYRDAFPNVMQLLAKAVKAISDLKEENNSIWENSQRIATELKAQGVADDEAEYLSSVRIFSNASGNYGSGLGDAAIASDTWEADAKLADLYLSRMGFYYGEDDSRWGQKAPEGIDLYSKQLSGTDIALFSRSSNVFGLLASDDPFQYFGGLALAVRNIDGVSPEMMISNLRDAKNAKAETAASFLAKELRTRSFHPRWIEEMKKEGYSGAVTMAGNTSNFFGWQVMDPNMVRDDQWQTFFEVYVQDSLNLQLNEWFEEVNPGAQATIIERMLEAARKDYWQANDETLQALIERYQDLVVNHDLVVDNQKLREFLEGLAAGYGVDLNLPAPEVAALAVSQQVDAIPEKQPVEQVQGQKLEQVQNTSDDQPFPSWLLYSTLGMLLIMLAGAYGQSRQSQKALMPAA</sequence>
<dbReference type="NCBIfam" id="NF004644">
    <property type="entry name" value="PRK05989.2-2"/>
    <property type="match status" value="1"/>
</dbReference>
<dbReference type="CDD" id="cd10150">
    <property type="entry name" value="CobN_like"/>
    <property type="match status" value="1"/>
</dbReference>